<protein>
    <submittedName>
        <fullName evidence="2">Uncharacterized protein</fullName>
    </submittedName>
</protein>
<comment type="caution">
    <text evidence="2">The sequence shown here is derived from an EMBL/GenBank/DDBJ whole genome shotgun (WGS) entry which is preliminary data.</text>
</comment>
<dbReference type="EMBL" id="PYGJ01000004">
    <property type="protein sequence ID" value="PSL20232.1"/>
    <property type="molecule type" value="Genomic_DNA"/>
</dbReference>
<feature type="signal peptide" evidence="1">
    <location>
        <begin position="1"/>
        <end position="21"/>
    </location>
</feature>
<dbReference type="Proteomes" id="UP000240418">
    <property type="component" value="Unassembled WGS sequence"/>
</dbReference>
<dbReference type="OrthoDB" id="7863563at2"/>
<dbReference type="RefSeq" id="WP_106608230.1">
    <property type="nucleotide sequence ID" value="NZ_PYGJ01000004.1"/>
</dbReference>
<keyword evidence="3" id="KW-1185">Reference proteome</keyword>
<evidence type="ECO:0000313" key="3">
    <source>
        <dbReference type="Proteomes" id="UP000240418"/>
    </source>
</evidence>
<feature type="chain" id="PRO_5015169182" evidence="1">
    <location>
        <begin position="22"/>
        <end position="125"/>
    </location>
</feature>
<accession>A0A2P8FET2</accession>
<evidence type="ECO:0000313" key="2">
    <source>
        <dbReference type="EMBL" id="PSL20232.1"/>
    </source>
</evidence>
<evidence type="ECO:0000256" key="1">
    <source>
        <dbReference type="SAM" id="SignalP"/>
    </source>
</evidence>
<name>A0A2P8FET2_9RHOB</name>
<organism evidence="2 3">
    <name type="scientific">Shimia abyssi</name>
    <dbReference type="NCBI Taxonomy" id="1662395"/>
    <lineage>
        <taxon>Bacteria</taxon>
        <taxon>Pseudomonadati</taxon>
        <taxon>Pseudomonadota</taxon>
        <taxon>Alphaproteobacteria</taxon>
        <taxon>Rhodobacterales</taxon>
        <taxon>Roseobacteraceae</taxon>
    </lineage>
</organism>
<reference evidence="2 3" key="1">
    <citation type="submission" date="2018-03" db="EMBL/GenBank/DDBJ databases">
        <title>Genomic Encyclopedia of Archaeal and Bacterial Type Strains, Phase II (KMG-II): from individual species to whole genera.</title>
        <authorList>
            <person name="Goeker M."/>
        </authorList>
    </citation>
    <scope>NUCLEOTIDE SEQUENCE [LARGE SCALE GENOMIC DNA]</scope>
    <source>
        <strain evidence="2 3">DSM 100673</strain>
    </source>
</reference>
<proteinExistence type="predicted"/>
<dbReference type="AlphaFoldDB" id="A0A2P8FET2"/>
<sequence>MIRFGIPLIVINLALFPNSGAAETLEAFLKRLDLTEVVFEGHIRYDPTSLNDIPFVYYDADGQAFPVTMDAGRKTREIVEDKCESDGFMVNKRDLCQIKGTGSVEIRGSRVHLSVDSIESLTPPE</sequence>
<keyword evidence="1" id="KW-0732">Signal</keyword>
<gene>
    <name evidence="2" type="ORF">CLV88_104293</name>
</gene>